<protein>
    <submittedName>
        <fullName evidence="1">Uncharacterized protein</fullName>
    </submittedName>
</protein>
<dbReference type="AlphaFoldDB" id="A0A0A8Y0P2"/>
<accession>A0A0A8Y0P2</accession>
<name>A0A0A8Y0P2_ARUDO</name>
<reference evidence="1" key="1">
    <citation type="submission" date="2014-09" db="EMBL/GenBank/DDBJ databases">
        <authorList>
            <person name="Magalhaes I.L.F."/>
            <person name="Oliveira U."/>
            <person name="Santos F.R."/>
            <person name="Vidigal T.H.D.A."/>
            <person name="Brescovit A.D."/>
            <person name="Santos A.J."/>
        </authorList>
    </citation>
    <scope>NUCLEOTIDE SEQUENCE</scope>
    <source>
        <tissue evidence="1">Shoot tissue taken approximately 20 cm above the soil surface</tissue>
    </source>
</reference>
<sequence length="31" mass="3783">MQSHWRHRWLPRQCLILMKMVRKWTSGSTGA</sequence>
<reference evidence="1" key="2">
    <citation type="journal article" date="2015" name="Data Brief">
        <title>Shoot transcriptome of the giant reed, Arundo donax.</title>
        <authorList>
            <person name="Barrero R.A."/>
            <person name="Guerrero F.D."/>
            <person name="Moolhuijzen P."/>
            <person name="Goolsby J.A."/>
            <person name="Tidwell J."/>
            <person name="Bellgard S.E."/>
            <person name="Bellgard M.I."/>
        </authorList>
    </citation>
    <scope>NUCLEOTIDE SEQUENCE</scope>
    <source>
        <tissue evidence="1">Shoot tissue taken approximately 20 cm above the soil surface</tissue>
    </source>
</reference>
<proteinExistence type="predicted"/>
<dbReference type="EMBL" id="GBRH01279340">
    <property type="protein sequence ID" value="JAD18555.1"/>
    <property type="molecule type" value="Transcribed_RNA"/>
</dbReference>
<organism evidence="1">
    <name type="scientific">Arundo donax</name>
    <name type="common">Giant reed</name>
    <name type="synonym">Donax arundinaceus</name>
    <dbReference type="NCBI Taxonomy" id="35708"/>
    <lineage>
        <taxon>Eukaryota</taxon>
        <taxon>Viridiplantae</taxon>
        <taxon>Streptophyta</taxon>
        <taxon>Embryophyta</taxon>
        <taxon>Tracheophyta</taxon>
        <taxon>Spermatophyta</taxon>
        <taxon>Magnoliopsida</taxon>
        <taxon>Liliopsida</taxon>
        <taxon>Poales</taxon>
        <taxon>Poaceae</taxon>
        <taxon>PACMAD clade</taxon>
        <taxon>Arundinoideae</taxon>
        <taxon>Arundineae</taxon>
        <taxon>Arundo</taxon>
    </lineage>
</organism>
<evidence type="ECO:0000313" key="1">
    <source>
        <dbReference type="EMBL" id="JAD18555.1"/>
    </source>
</evidence>